<name>A0A8K0XL03_9AGAR</name>
<protein>
    <recommendedName>
        <fullName evidence="3">Galactose-binding lectin</fullName>
    </recommendedName>
</protein>
<keyword evidence="2" id="KW-1185">Reference proteome</keyword>
<sequence>MQPSHVRYCHPFSCHKLYPPKFVHGPRGKQYKNCLVKLGSLSYYPFTHLLNAMVQLLRSLVLLATAAFVVADNIIFTAGGLGSGWSDVSGGEAEVKYGADTIQVKTHGYGRLSVKNTGVSIGNFKTVSFDVKNGEDKVVLYAYLENSKSGKKANPGELLSFSPKTTTHASIDIADLNIPKTGWDIFTLLVVDEDAPGKVTVSLVLTHITPST</sequence>
<dbReference type="EMBL" id="JAEVFJ010000045">
    <property type="protein sequence ID" value="KAH8084874.1"/>
    <property type="molecule type" value="Genomic_DNA"/>
</dbReference>
<dbReference type="Proteomes" id="UP000813824">
    <property type="component" value="Unassembled WGS sequence"/>
</dbReference>
<comment type="caution">
    <text evidence="1">The sequence shown here is derived from an EMBL/GenBank/DDBJ whole genome shotgun (WGS) entry which is preliminary data.</text>
</comment>
<reference evidence="1" key="1">
    <citation type="journal article" date="2021" name="New Phytol.">
        <title>Evolutionary innovations through gain and loss of genes in the ectomycorrhizal Boletales.</title>
        <authorList>
            <person name="Wu G."/>
            <person name="Miyauchi S."/>
            <person name="Morin E."/>
            <person name="Kuo A."/>
            <person name="Drula E."/>
            <person name="Varga T."/>
            <person name="Kohler A."/>
            <person name="Feng B."/>
            <person name="Cao Y."/>
            <person name="Lipzen A."/>
            <person name="Daum C."/>
            <person name="Hundley H."/>
            <person name="Pangilinan J."/>
            <person name="Johnson J."/>
            <person name="Barry K."/>
            <person name="LaButti K."/>
            <person name="Ng V."/>
            <person name="Ahrendt S."/>
            <person name="Min B."/>
            <person name="Choi I.G."/>
            <person name="Park H."/>
            <person name="Plett J.M."/>
            <person name="Magnuson J."/>
            <person name="Spatafora J.W."/>
            <person name="Nagy L.G."/>
            <person name="Henrissat B."/>
            <person name="Grigoriev I.V."/>
            <person name="Yang Z.L."/>
            <person name="Xu J."/>
            <person name="Martin F.M."/>
        </authorList>
    </citation>
    <scope>NUCLEOTIDE SEQUENCE</scope>
    <source>
        <strain evidence="1">KKN 215</strain>
    </source>
</reference>
<evidence type="ECO:0000313" key="2">
    <source>
        <dbReference type="Proteomes" id="UP000813824"/>
    </source>
</evidence>
<accession>A0A8K0XL03</accession>
<gene>
    <name evidence="1" type="ORF">BXZ70DRAFT_564022</name>
</gene>
<proteinExistence type="predicted"/>
<organism evidence="1 2">
    <name type="scientific">Cristinia sonorae</name>
    <dbReference type="NCBI Taxonomy" id="1940300"/>
    <lineage>
        <taxon>Eukaryota</taxon>
        <taxon>Fungi</taxon>
        <taxon>Dikarya</taxon>
        <taxon>Basidiomycota</taxon>
        <taxon>Agaricomycotina</taxon>
        <taxon>Agaricomycetes</taxon>
        <taxon>Agaricomycetidae</taxon>
        <taxon>Agaricales</taxon>
        <taxon>Pleurotineae</taxon>
        <taxon>Stephanosporaceae</taxon>
        <taxon>Cristinia</taxon>
    </lineage>
</organism>
<evidence type="ECO:0008006" key="3">
    <source>
        <dbReference type="Google" id="ProtNLM"/>
    </source>
</evidence>
<dbReference type="AlphaFoldDB" id="A0A8K0XL03"/>
<dbReference type="Gene3D" id="2.60.120.430">
    <property type="entry name" value="Galactose-binding lectin"/>
    <property type="match status" value="1"/>
</dbReference>
<evidence type="ECO:0000313" key="1">
    <source>
        <dbReference type="EMBL" id="KAH8084874.1"/>
    </source>
</evidence>